<keyword evidence="1" id="KW-0812">Transmembrane</keyword>
<protein>
    <recommendedName>
        <fullName evidence="4">5-bromo-4-chloroindolyl phosphate hydrolysis protein</fullName>
    </recommendedName>
</protein>
<keyword evidence="1" id="KW-1133">Transmembrane helix</keyword>
<evidence type="ECO:0000313" key="2">
    <source>
        <dbReference type="EMBL" id="SER78336.1"/>
    </source>
</evidence>
<accession>A0A1H9RZV7</accession>
<evidence type="ECO:0000313" key="3">
    <source>
        <dbReference type="Proteomes" id="UP000182584"/>
    </source>
</evidence>
<gene>
    <name evidence="2" type="ORF">SAMN04487884_11122</name>
</gene>
<organism evidence="2 3">
    <name type="scientific">Butyrivibrio fibrisolvens</name>
    <dbReference type="NCBI Taxonomy" id="831"/>
    <lineage>
        <taxon>Bacteria</taxon>
        <taxon>Bacillati</taxon>
        <taxon>Bacillota</taxon>
        <taxon>Clostridia</taxon>
        <taxon>Lachnospirales</taxon>
        <taxon>Lachnospiraceae</taxon>
        <taxon>Butyrivibrio</taxon>
    </lineage>
</organism>
<name>A0A1H9RZV7_BUTFI</name>
<dbReference type="Proteomes" id="UP000182584">
    <property type="component" value="Unassembled WGS sequence"/>
</dbReference>
<dbReference type="eggNOG" id="ENOG5030GWF">
    <property type="taxonomic scope" value="Bacteria"/>
</dbReference>
<dbReference type="RefSeq" id="WP_074755953.1">
    <property type="nucleotide sequence ID" value="NZ_FOGJ01000011.1"/>
</dbReference>
<feature type="transmembrane region" description="Helical" evidence="1">
    <location>
        <begin position="38"/>
        <end position="64"/>
    </location>
</feature>
<dbReference type="EMBL" id="FOGJ01000011">
    <property type="protein sequence ID" value="SER78336.1"/>
    <property type="molecule type" value="Genomic_DNA"/>
</dbReference>
<feature type="transmembrane region" description="Helical" evidence="1">
    <location>
        <begin position="7"/>
        <end position="26"/>
    </location>
</feature>
<dbReference type="AlphaFoldDB" id="A0A1H9RZV7"/>
<reference evidence="2 3" key="1">
    <citation type="submission" date="2016-10" db="EMBL/GenBank/DDBJ databases">
        <authorList>
            <person name="de Groot N.N."/>
        </authorList>
    </citation>
    <scope>NUCLEOTIDE SEQUENCE [LARGE SCALE GENOMIC DNA]</scope>
    <source>
        <strain evidence="2 3">AR40</strain>
    </source>
</reference>
<evidence type="ECO:0008006" key="4">
    <source>
        <dbReference type="Google" id="ProtNLM"/>
    </source>
</evidence>
<proteinExistence type="predicted"/>
<sequence length="232" mass="26382">MKKVNIIKKAVIMIAALAATIAVFYYRSKIIINAGITVFRALSIICFAISIISAVVCISMIIRYRAKESARLKKLATEEAARQEEIRKKKEDVRGLIRDLMNEESGFVPTGTTLLHDMDQIDEYVERNEKLFEFNDMSEFTNMKEIMGSVKSAVYHNCRSIVNLYVALESGDEFSSESQIILDNNKELMNNSKEFLLQMARYTNEQNEDTDAVTMIQGYADAIGMSLKHSYN</sequence>
<evidence type="ECO:0000256" key="1">
    <source>
        <dbReference type="SAM" id="Phobius"/>
    </source>
</evidence>
<dbReference type="OrthoDB" id="2002736at2"/>
<keyword evidence="1" id="KW-0472">Membrane</keyword>